<organism evidence="2 3">
    <name type="scientific">Bifidobacterium vansinderenii</name>
    <dbReference type="NCBI Taxonomy" id="1984871"/>
    <lineage>
        <taxon>Bacteria</taxon>
        <taxon>Bacillati</taxon>
        <taxon>Actinomycetota</taxon>
        <taxon>Actinomycetes</taxon>
        <taxon>Bifidobacteriales</taxon>
        <taxon>Bifidobacteriaceae</taxon>
        <taxon>Bifidobacterium</taxon>
    </lineage>
</organism>
<protein>
    <submittedName>
        <fullName evidence="2">Antirestriction protein</fullName>
    </submittedName>
</protein>
<proteinExistence type="predicted"/>
<sequence>MKTINAIIIEPGRPPRTAEIPDTLEAKQHIVDGYIESVPIADDVSLYCNEEGKLNGLPLNRALHDRNGDIYEIIAGTFLITGYNPSTGEDESLTDKQTERYTRMFAHPETFTLTDTHIIVQ</sequence>
<dbReference type="AlphaFoldDB" id="A0A229VWN8"/>
<evidence type="ECO:0000259" key="1">
    <source>
        <dbReference type="Pfam" id="PF12957"/>
    </source>
</evidence>
<reference evidence="2 3" key="1">
    <citation type="submission" date="2017-05" db="EMBL/GenBank/DDBJ databases">
        <title>Bifidobacterium vansinderenii sp. nov.</title>
        <authorList>
            <person name="Lugli G.A."/>
            <person name="Duranti S."/>
            <person name="Mangifesta M."/>
        </authorList>
    </citation>
    <scope>NUCLEOTIDE SEQUENCE [LARGE SCALE GENOMIC DNA]</scope>
    <source>
        <strain evidence="2 3">Tam10B</strain>
    </source>
</reference>
<gene>
    <name evidence="2" type="ORF">Tam10B_1683</name>
</gene>
<name>A0A229VWN8_9BIFI</name>
<dbReference type="EMBL" id="NEWD01000023">
    <property type="protein sequence ID" value="OXN00048.1"/>
    <property type="molecule type" value="Genomic_DNA"/>
</dbReference>
<keyword evidence="3" id="KW-1185">Reference proteome</keyword>
<dbReference type="InterPro" id="IPR024559">
    <property type="entry name" value="DUF3846"/>
</dbReference>
<dbReference type="Proteomes" id="UP000215433">
    <property type="component" value="Unassembled WGS sequence"/>
</dbReference>
<feature type="domain" description="DUF3846" evidence="1">
    <location>
        <begin position="4"/>
        <end position="105"/>
    </location>
</feature>
<evidence type="ECO:0000313" key="3">
    <source>
        <dbReference type="Proteomes" id="UP000215433"/>
    </source>
</evidence>
<dbReference type="RefSeq" id="WP_158214177.1">
    <property type="nucleotide sequence ID" value="NZ_NEWD01000023.1"/>
</dbReference>
<dbReference type="OrthoDB" id="2088281at2"/>
<dbReference type="Pfam" id="PF12957">
    <property type="entry name" value="DUF3846"/>
    <property type="match status" value="1"/>
</dbReference>
<evidence type="ECO:0000313" key="2">
    <source>
        <dbReference type="EMBL" id="OXN00048.1"/>
    </source>
</evidence>
<comment type="caution">
    <text evidence="2">The sequence shown here is derived from an EMBL/GenBank/DDBJ whole genome shotgun (WGS) entry which is preliminary data.</text>
</comment>
<accession>A0A229VWN8</accession>